<dbReference type="PANTHER" id="PTHR43689">
    <property type="entry name" value="HYDROLASE"/>
    <property type="match status" value="1"/>
</dbReference>
<dbReference type="PRINTS" id="PR00111">
    <property type="entry name" value="ABHYDROLASE"/>
</dbReference>
<name>A0A398BFP0_9BACI</name>
<organism evidence="2 3">
    <name type="scientific">Mesobacillus zeae</name>
    <dbReference type="NCBI Taxonomy" id="1917180"/>
    <lineage>
        <taxon>Bacteria</taxon>
        <taxon>Bacillati</taxon>
        <taxon>Bacillota</taxon>
        <taxon>Bacilli</taxon>
        <taxon>Bacillales</taxon>
        <taxon>Bacillaceae</taxon>
        <taxon>Mesobacillus</taxon>
    </lineage>
</organism>
<evidence type="ECO:0000313" key="2">
    <source>
        <dbReference type="EMBL" id="RID88842.1"/>
    </source>
</evidence>
<evidence type="ECO:0000313" key="3">
    <source>
        <dbReference type="Proteomes" id="UP000265816"/>
    </source>
</evidence>
<sequence length="285" mass="31827">MTAPSFTGTKFINNIDVYYEHFPHASSTETVVLLHGFLSSTFSFRQLVPLLCKDFNVISVDLPPFGKSGKTTGFTYSYRNMAATVTSLLESLGITSYTLIGHSMGGQIALNVLYHFPKSAGKAVLLCSSGYSKRAAVPLVVSSYLPFFHHYVKYHFAKTGVRKNLQQVVHDHSLIDDEMEQGYLAPFLENRIFKALTNMIRHREGDLPPEALKRIHEPCLLIWGDHDRVVPLEIGKRLSQDLPNSELTVLKETGHLVPEEKPEAVYSSIKRFIGRKSLGTANGSQ</sequence>
<dbReference type="Pfam" id="PF00561">
    <property type="entry name" value="Abhydrolase_1"/>
    <property type="match status" value="1"/>
</dbReference>
<comment type="caution">
    <text evidence="2">The sequence shown here is derived from an EMBL/GenBank/DDBJ whole genome shotgun (WGS) entry which is preliminary data.</text>
</comment>
<keyword evidence="3" id="KW-1185">Reference proteome</keyword>
<gene>
    <name evidence="2" type="ORF">D1970_00940</name>
</gene>
<dbReference type="OrthoDB" id="9797695at2"/>
<dbReference type="InterPro" id="IPR000639">
    <property type="entry name" value="Epox_hydrolase-like"/>
</dbReference>
<dbReference type="Gene3D" id="3.40.50.1820">
    <property type="entry name" value="alpha/beta hydrolase"/>
    <property type="match status" value="1"/>
</dbReference>
<dbReference type="InterPro" id="IPR029058">
    <property type="entry name" value="AB_hydrolase_fold"/>
</dbReference>
<reference evidence="2 3" key="1">
    <citation type="submission" date="2018-08" db="EMBL/GenBank/DDBJ databases">
        <title>Bacillus jemisoniae sp. nov., Bacillus chryseoplanitiae sp. nov., Bacillus resnikiae sp. nov., and Bacillus frankliniae sp. nov., isolated from Viking spacecraft and associated surfaces.</title>
        <authorList>
            <person name="Seuylemezian A."/>
            <person name="Vaishampayan P."/>
        </authorList>
    </citation>
    <scope>NUCLEOTIDE SEQUENCE [LARGE SCALE GENOMIC DNA]</scope>
    <source>
        <strain evidence="2 3">JJ-247</strain>
    </source>
</reference>
<dbReference type="EMBL" id="QWVT01000002">
    <property type="protein sequence ID" value="RID88842.1"/>
    <property type="molecule type" value="Genomic_DNA"/>
</dbReference>
<keyword evidence="2" id="KW-0378">Hydrolase</keyword>
<protein>
    <submittedName>
        <fullName evidence="2">Alpha/beta hydrolase</fullName>
    </submittedName>
</protein>
<dbReference type="Proteomes" id="UP000265816">
    <property type="component" value="Unassembled WGS sequence"/>
</dbReference>
<dbReference type="PRINTS" id="PR00412">
    <property type="entry name" value="EPOXHYDRLASE"/>
</dbReference>
<dbReference type="GO" id="GO:0016787">
    <property type="term" value="F:hydrolase activity"/>
    <property type="evidence" value="ECO:0007669"/>
    <property type="project" value="UniProtKB-KW"/>
</dbReference>
<dbReference type="RefSeq" id="WP_119111005.1">
    <property type="nucleotide sequence ID" value="NZ_CBCSEO010000004.1"/>
</dbReference>
<evidence type="ECO:0000259" key="1">
    <source>
        <dbReference type="Pfam" id="PF00561"/>
    </source>
</evidence>
<dbReference type="PANTHER" id="PTHR43689:SF8">
    <property type="entry name" value="ALPHA_BETA-HYDROLASES SUPERFAMILY PROTEIN"/>
    <property type="match status" value="1"/>
</dbReference>
<dbReference type="AlphaFoldDB" id="A0A398BFP0"/>
<proteinExistence type="predicted"/>
<dbReference type="InterPro" id="IPR000073">
    <property type="entry name" value="AB_hydrolase_1"/>
</dbReference>
<accession>A0A398BFP0</accession>
<feature type="domain" description="AB hydrolase-1" evidence="1">
    <location>
        <begin position="30"/>
        <end position="262"/>
    </location>
</feature>
<dbReference type="SUPFAM" id="SSF53474">
    <property type="entry name" value="alpha/beta-Hydrolases"/>
    <property type="match status" value="1"/>
</dbReference>